<feature type="domain" description="ASPIC/UnbV" evidence="2">
    <location>
        <begin position="545"/>
        <end position="609"/>
    </location>
</feature>
<evidence type="ECO:0000259" key="2">
    <source>
        <dbReference type="Pfam" id="PF07593"/>
    </source>
</evidence>
<dbReference type="Pfam" id="PF13517">
    <property type="entry name" value="FG-GAP_3"/>
    <property type="match status" value="4"/>
</dbReference>
<dbReference type="InterPro" id="IPR027039">
    <property type="entry name" value="Crtac1"/>
</dbReference>
<gene>
    <name evidence="3" type="ORF">SAMN04488009_3115</name>
</gene>
<dbReference type="InterPro" id="IPR028994">
    <property type="entry name" value="Integrin_alpha_N"/>
</dbReference>
<evidence type="ECO:0000256" key="1">
    <source>
        <dbReference type="ARBA" id="ARBA00022729"/>
    </source>
</evidence>
<dbReference type="Gene3D" id="2.130.10.130">
    <property type="entry name" value="Integrin alpha, N-terminal"/>
    <property type="match status" value="3"/>
</dbReference>
<evidence type="ECO:0000313" key="3">
    <source>
        <dbReference type="EMBL" id="SNR67473.1"/>
    </source>
</evidence>
<dbReference type="Pfam" id="PF01839">
    <property type="entry name" value="FG-GAP"/>
    <property type="match status" value="1"/>
</dbReference>
<evidence type="ECO:0000313" key="4">
    <source>
        <dbReference type="Proteomes" id="UP000198337"/>
    </source>
</evidence>
<dbReference type="Proteomes" id="UP000198337">
    <property type="component" value="Unassembled WGS sequence"/>
</dbReference>
<sequence length="1198" mass="135221">MFPHICICTLIMKMNRLPQPLFLLCSFFLYLGCNDNNPKKLFTVLDATTTGLNFSNPIFENDSINIIDNEFVYNGAGVAIADINGDGLDDIFLAGNQVDNALFLNEGNLKFRDVSKESNIGKTDSLQWSSGVTVLDINLDGLQDIYVCNTFRKDSTQRKNLLFINQGNNNKNVPVFKEEASKYGLDDTTYSSHAQFFDYDNDGDLDVFIGVNRIEGINPNQFSPLTDDGTSKSKDILYENVFVDSISEPRFIDVSTKAGIRYHGYSHSTLIHDFNEDGWLDIYVANDFLSNDLIYINNKDGSFTNKAGDIFKHFSLSSMGSDITDVDNDGRMDIFTTEMQPYYNKRKKLFQGPSSYQKEIFTKKFLYEHQYTRNTLQQNLGVSPETGLPIFGEIGMYMGIQETDWSWAPLFADFDNDSWKDLLITNGFPKDVTDRDFGDFRISASRLVSKQTLIDAIPEIKIPNFIFKNIEGKMFYDATQDWGLDFGTFSNGAAYGDLDNDGDLDLVINNINDPVLLLENNANELFPEKNYLRIKLSGDKKNPEAFGSTIVTYYGNKVQRQSLLTGRGYLSQPEKTFHVGLGKFQKVDSLKIIWPNGDIQLEINPALNKLNEYTYRPVNKLSLLKKNPVFKKASQNLGLNHVTKDDDFIDFNFQRTIPHKFSQYGPSIAVGDINGDGLDDIFIAASRGQEETWFIQTANSTFKKTMVSYKSDEKLEDDSGSLLFDADNDGDLDLYLARGSAQYPAGHELYKDKLLLNDGFGNFTEATNSIPNMFSNTNCVKAADIDKDGDLDLFVGSRVLPFSYPSADRSYILENQSNGTDIKFVDATSKINADLKFPGLISDAIWSDFNNDFWPDLILVGEWMPIRFFENKNGTLIEQKENANIQDKHGWWNSIAAGDLDNDGDVDYVVGNVGRNLNFTGTKEQPVRLYAKDLDNNGTIDPLLSFYLRDSLGTKKEYLYHPWQDVTKQYVGIRKKYNSFGEFGAATLAEMFNDGLLQDAVKLKLNYMETSLIENMGSGKFKIHALPIASQYAPIYGIMLQDINANGFLDVMLVGNDFGMEVQQGMADAFNGLLIKNEGNLKLSPVSLEDSHFWVPGDAKSLVNVHLQDNKELVIASQNNDSLKIHEYNDQRIGSPINFKHGEVKARITFKNGRKRIQEVYWGNSFNSQFTPRVFMTASVKELDFYDVNGAITRNIMN</sequence>
<dbReference type="InterPro" id="IPR011519">
    <property type="entry name" value="UnbV_ASPIC"/>
</dbReference>
<organism evidence="3 4">
    <name type="scientific">Maribacter sedimenticola</name>
    <dbReference type="NCBI Taxonomy" id="228956"/>
    <lineage>
        <taxon>Bacteria</taxon>
        <taxon>Pseudomonadati</taxon>
        <taxon>Bacteroidota</taxon>
        <taxon>Flavobacteriia</taxon>
        <taxon>Flavobacteriales</taxon>
        <taxon>Flavobacteriaceae</taxon>
        <taxon>Maribacter</taxon>
    </lineage>
</organism>
<dbReference type="EMBL" id="FZNV01000005">
    <property type="protein sequence ID" value="SNR67473.1"/>
    <property type="molecule type" value="Genomic_DNA"/>
</dbReference>
<keyword evidence="4" id="KW-1185">Reference proteome</keyword>
<proteinExistence type="predicted"/>
<dbReference type="InterPro" id="IPR013517">
    <property type="entry name" value="FG-GAP"/>
</dbReference>
<dbReference type="PANTHER" id="PTHR16026:SF0">
    <property type="entry name" value="CARTILAGE ACIDIC PROTEIN 1"/>
    <property type="match status" value="1"/>
</dbReference>
<reference evidence="3 4" key="1">
    <citation type="submission" date="2017-06" db="EMBL/GenBank/DDBJ databases">
        <authorList>
            <person name="Varghese N."/>
            <person name="Submissions S."/>
        </authorList>
    </citation>
    <scope>NUCLEOTIDE SEQUENCE [LARGE SCALE GENOMIC DNA]</scope>
    <source>
        <strain evidence="3 4">DSM 19840</strain>
    </source>
</reference>
<dbReference type="SUPFAM" id="SSF69318">
    <property type="entry name" value="Integrin alpha N-terminal domain"/>
    <property type="match status" value="2"/>
</dbReference>
<protein>
    <submittedName>
        <fullName evidence="3">FG-GAP repeat-containing protein</fullName>
    </submittedName>
</protein>
<comment type="caution">
    <text evidence="3">The sequence shown here is derived from an EMBL/GenBank/DDBJ whole genome shotgun (WGS) entry which is preliminary data.</text>
</comment>
<name>A0ABY1SK06_9FLAO</name>
<dbReference type="PANTHER" id="PTHR16026">
    <property type="entry name" value="CARTILAGE ACIDIC PROTEIN 1"/>
    <property type="match status" value="1"/>
</dbReference>
<keyword evidence="1" id="KW-0732">Signal</keyword>
<dbReference type="Pfam" id="PF07593">
    <property type="entry name" value="UnbV_ASPIC"/>
    <property type="match status" value="1"/>
</dbReference>
<accession>A0ABY1SK06</accession>